<organism evidence="1 2">
    <name type="scientific">Aphis glycines</name>
    <name type="common">Soybean aphid</name>
    <dbReference type="NCBI Taxonomy" id="307491"/>
    <lineage>
        <taxon>Eukaryota</taxon>
        <taxon>Metazoa</taxon>
        <taxon>Ecdysozoa</taxon>
        <taxon>Arthropoda</taxon>
        <taxon>Hexapoda</taxon>
        <taxon>Insecta</taxon>
        <taxon>Pterygota</taxon>
        <taxon>Neoptera</taxon>
        <taxon>Paraneoptera</taxon>
        <taxon>Hemiptera</taxon>
        <taxon>Sternorrhyncha</taxon>
        <taxon>Aphidomorpha</taxon>
        <taxon>Aphidoidea</taxon>
        <taxon>Aphididae</taxon>
        <taxon>Aphidini</taxon>
        <taxon>Aphis</taxon>
        <taxon>Aphis</taxon>
    </lineage>
</organism>
<dbReference type="AlphaFoldDB" id="A0A6G0TZV0"/>
<evidence type="ECO:0000313" key="2">
    <source>
        <dbReference type="Proteomes" id="UP000475862"/>
    </source>
</evidence>
<reference evidence="1 2" key="1">
    <citation type="submission" date="2019-08" db="EMBL/GenBank/DDBJ databases">
        <title>The genome of the soybean aphid Biotype 1, its phylome, world population structure and adaptation to the North American continent.</title>
        <authorList>
            <person name="Giordano R."/>
            <person name="Donthu R.K."/>
            <person name="Hernandez A.G."/>
            <person name="Wright C.L."/>
            <person name="Zimin A.V."/>
        </authorList>
    </citation>
    <scope>NUCLEOTIDE SEQUENCE [LARGE SCALE GENOMIC DNA]</scope>
    <source>
        <tissue evidence="1">Whole aphids</tissue>
    </source>
</reference>
<dbReference type="Proteomes" id="UP000475862">
    <property type="component" value="Unassembled WGS sequence"/>
</dbReference>
<keyword evidence="2" id="KW-1185">Reference proteome</keyword>
<proteinExistence type="predicted"/>
<dbReference type="EMBL" id="VYZN01000012">
    <property type="protein sequence ID" value="KAE9541851.1"/>
    <property type="molecule type" value="Genomic_DNA"/>
</dbReference>
<accession>A0A6G0TZV0</accession>
<gene>
    <name evidence="1" type="ORF">AGLY_003842</name>
</gene>
<name>A0A6G0TZV0_APHGL</name>
<sequence>MFRFQRNKENLLSIIIQRKKYRNYTNLFVGTQKKLYLLSRYLEIYVDNDHFTLICYGTNDDKKNFISAILFTNENNLAYVNNYYYISKQTTNFIHITILINNNKLTILTNPNFCAVYLDSTANNPSESASHFSEYFGPVFQTPINIYYHLFREWVRLLNQISKSKVQKLILIEGTYSFQSHHLALTIVPSTDLSEFLRIGIIYLSIT</sequence>
<protein>
    <submittedName>
        <fullName evidence="1">Uncharacterized protein</fullName>
    </submittedName>
</protein>
<comment type="caution">
    <text evidence="1">The sequence shown here is derived from an EMBL/GenBank/DDBJ whole genome shotgun (WGS) entry which is preliminary data.</text>
</comment>
<evidence type="ECO:0000313" key="1">
    <source>
        <dbReference type="EMBL" id="KAE9541851.1"/>
    </source>
</evidence>